<dbReference type="Proteomes" id="UP000001514">
    <property type="component" value="Unassembled WGS sequence"/>
</dbReference>
<dbReference type="KEGG" id="smo:SELMODRAFT_451454"/>
<dbReference type="EMBL" id="GL377620">
    <property type="protein sequence ID" value="EFJ16105.1"/>
    <property type="molecule type" value="Genomic_DNA"/>
</dbReference>
<dbReference type="SUPFAM" id="SSF56235">
    <property type="entry name" value="N-terminal nucleophile aminohydrolases (Ntn hydrolases)"/>
    <property type="match status" value="1"/>
</dbReference>
<dbReference type="eggNOG" id="KOG0399">
    <property type="taxonomic scope" value="Eukaryota"/>
</dbReference>
<protein>
    <recommendedName>
        <fullName evidence="1">F-box domain-containing protein</fullName>
    </recommendedName>
</protein>
<dbReference type="PANTHER" id="PTHR46301:SF85">
    <property type="entry name" value="F-BOX DOMAIN-CONTAINING PROTEIN"/>
    <property type="match status" value="1"/>
</dbReference>
<dbReference type="Gene3D" id="3.20.20.70">
    <property type="entry name" value="Aldolase class I"/>
    <property type="match status" value="1"/>
</dbReference>
<sequence length="865" mass="98680">MQRTWTCRLIVKNLDSSLVLRREAQRKKLRKTNLRLTAADFSDMYQVIDFYKYYKGSMGWICIVADGTFNEERTNPRSNSDDSDSRGLQKSPYTVHQVIDFYEYYTGQMEAWDGPALLLFSDGRTVLALIKTVSVLFDIGKPRMARRLGPGMMIAHRLELWKGKNNNMLCICDNVLRLQLNRLWTLTSSFRDNSNKSSRYPLREVSLDMNIGKRENLLEAKAENAAQLKLLSPVLNEGELETLPVLKASTIPTFFDISNGLEGITFLDKLKLPMRLSTIVSIWEFSCIKVSKLLHRAVREKNESAYAVYELPTVLRSRISPHLFLLQANVEIIHVGGLGLTSVLKFYQLQPGRAHNVVLNKLRRLLWQATAVDKILRELRESKQSTKFGEKRISSVNHCYMDERMQCNEESSQLLSASKHPAKWKASAGETFSAGTRLNQSMSYQGSMERLTEDLLLRVFASLELDDLGRLRCVCRSWDSAITSHEFAKQWKGRDEVCCVLRTKDSIHREVWFPGSGARRSTGLNPGPRGCFSIGVSSSHGLVCGLLPEEGRYWNTPDTAWKFVVGNPLTSKWRRLPPIDIPSRPLYTMERIHLQADPSKGSYKLVITYSEDGVDYQVIYQARQYDSESRVWTSAVPFIGEHDCANTKIDGSVIGSAGLHYPPYFLMAYNPDSMAWSCHKHFVGGRDPTPLNESVYKEYKLDCTTLCDVLRWRGRNFMVTHSFSCVVLWELDTVAGEWKVLSSRRYKELYGRMPSRENSDIQALLVGSTIVSRIATRLCMRMLHMRTTSRTQLGTRQLALRVRTRTLHLAAHSYPASTSSHRKSILREICREEDVKNSAILPALAPRHKIASRPICSYHAKLRLA</sequence>
<dbReference type="GO" id="GO:0004842">
    <property type="term" value="F:ubiquitin-protein transferase activity"/>
    <property type="evidence" value="ECO:0000318"/>
    <property type="project" value="GO_Central"/>
</dbReference>
<dbReference type="InterPro" id="IPR001810">
    <property type="entry name" value="F-box_dom"/>
</dbReference>
<organism evidence="3">
    <name type="scientific">Selaginella moellendorffii</name>
    <name type="common">Spikemoss</name>
    <dbReference type="NCBI Taxonomy" id="88036"/>
    <lineage>
        <taxon>Eukaryota</taxon>
        <taxon>Viridiplantae</taxon>
        <taxon>Streptophyta</taxon>
        <taxon>Embryophyta</taxon>
        <taxon>Tracheophyta</taxon>
        <taxon>Lycopodiopsida</taxon>
        <taxon>Selaginellales</taxon>
        <taxon>Selaginellaceae</taxon>
        <taxon>Selaginella</taxon>
    </lineage>
</organism>
<accession>D8SHF9</accession>
<dbReference type="Pfam" id="PF00310">
    <property type="entry name" value="GATase_2"/>
    <property type="match status" value="1"/>
</dbReference>
<dbReference type="InterPro" id="IPR013785">
    <property type="entry name" value="Aldolase_TIM"/>
</dbReference>
<dbReference type="STRING" id="88036.D8SHF9"/>
<evidence type="ECO:0000259" key="1">
    <source>
        <dbReference type="PROSITE" id="PS50181"/>
    </source>
</evidence>
<dbReference type="Gramene" id="EFJ16105">
    <property type="protein sequence ID" value="EFJ16105"/>
    <property type="gene ID" value="SELMODRAFT_451454"/>
</dbReference>
<dbReference type="Pfam" id="PF00646">
    <property type="entry name" value="F-box"/>
    <property type="match status" value="1"/>
</dbReference>
<dbReference type="InterPro" id="IPR006982">
    <property type="entry name" value="Glu_synth_centr_N"/>
</dbReference>
<dbReference type="PROSITE" id="PS50181">
    <property type="entry name" value="FBOX"/>
    <property type="match status" value="1"/>
</dbReference>
<dbReference type="Gene3D" id="1.20.1280.50">
    <property type="match status" value="1"/>
</dbReference>
<evidence type="ECO:0000313" key="3">
    <source>
        <dbReference type="Proteomes" id="UP000001514"/>
    </source>
</evidence>
<proteinExistence type="predicted"/>
<dbReference type="Gene3D" id="3.60.20.10">
    <property type="entry name" value="Glutamine Phosphoribosylpyrophosphate, subunit 1, domain 1"/>
    <property type="match status" value="1"/>
</dbReference>
<keyword evidence="3" id="KW-1185">Reference proteome</keyword>
<dbReference type="HOGENOM" id="CLU_331333_0_0_1"/>
<gene>
    <name evidence="2" type="ORF">SELMODRAFT_451454</name>
</gene>
<dbReference type="InterPro" id="IPR017932">
    <property type="entry name" value="GATase_2_dom"/>
</dbReference>
<name>D8SHF9_SELML</name>
<dbReference type="InterPro" id="IPR029055">
    <property type="entry name" value="Ntn_hydrolases_N"/>
</dbReference>
<dbReference type="SUPFAM" id="SSF81383">
    <property type="entry name" value="F-box domain"/>
    <property type="match status" value="1"/>
</dbReference>
<dbReference type="GO" id="GO:0031146">
    <property type="term" value="P:SCF-dependent proteasomal ubiquitin-dependent protein catabolic process"/>
    <property type="evidence" value="ECO:0000318"/>
    <property type="project" value="GO_Central"/>
</dbReference>
<dbReference type="AlphaFoldDB" id="D8SHF9"/>
<dbReference type="SMART" id="SM00256">
    <property type="entry name" value="FBOX"/>
    <property type="match status" value="1"/>
</dbReference>
<feature type="domain" description="F-box" evidence="1">
    <location>
        <begin position="445"/>
        <end position="494"/>
    </location>
</feature>
<dbReference type="Pfam" id="PF04898">
    <property type="entry name" value="Glu_syn_central"/>
    <property type="match status" value="1"/>
</dbReference>
<dbReference type="PANTHER" id="PTHR46301">
    <property type="entry name" value="F-BOX/KELCH-REPEAT PROTEIN"/>
    <property type="match status" value="1"/>
</dbReference>
<dbReference type="InterPro" id="IPR036047">
    <property type="entry name" value="F-box-like_dom_sf"/>
</dbReference>
<dbReference type="GO" id="GO:0015930">
    <property type="term" value="F:glutamate synthase activity"/>
    <property type="evidence" value="ECO:0007669"/>
    <property type="project" value="InterPro"/>
</dbReference>
<dbReference type="InParanoid" id="D8SHF9"/>
<reference evidence="2 3" key="1">
    <citation type="journal article" date="2011" name="Science">
        <title>The Selaginella genome identifies genetic changes associated with the evolution of vascular plants.</title>
        <authorList>
            <person name="Banks J.A."/>
            <person name="Nishiyama T."/>
            <person name="Hasebe M."/>
            <person name="Bowman J.L."/>
            <person name="Gribskov M."/>
            <person name="dePamphilis C."/>
            <person name="Albert V.A."/>
            <person name="Aono N."/>
            <person name="Aoyama T."/>
            <person name="Ambrose B.A."/>
            <person name="Ashton N.W."/>
            <person name="Axtell M.J."/>
            <person name="Barker E."/>
            <person name="Barker M.S."/>
            <person name="Bennetzen J.L."/>
            <person name="Bonawitz N.D."/>
            <person name="Chapple C."/>
            <person name="Cheng C."/>
            <person name="Correa L.G."/>
            <person name="Dacre M."/>
            <person name="DeBarry J."/>
            <person name="Dreyer I."/>
            <person name="Elias M."/>
            <person name="Engstrom E.M."/>
            <person name="Estelle M."/>
            <person name="Feng L."/>
            <person name="Finet C."/>
            <person name="Floyd S.K."/>
            <person name="Frommer W.B."/>
            <person name="Fujita T."/>
            <person name="Gramzow L."/>
            <person name="Gutensohn M."/>
            <person name="Harholt J."/>
            <person name="Hattori M."/>
            <person name="Heyl A."/>
            <person name="Hirai T."/>
            <person name="Hiwatashi Y."/>
            <person name="Ishikawa M."/>
            <person name="Iwata M."/>
            <person name="Karol K.G."/>
            <person name="Koehler B."/>
            <person name="Kolukisaoglu U."/>
            <person name="Kubo M."/>
            <person name="Kurata T."/>
            <person name="Lalonde S."/>
            <person name="Li K."/>
            <person name="Li Y."/>
            <person name="Litt A."/>
            <person name="Lyons E."/>
            <person name="Manning G."/>
            <person name="Maruyama T."/>
            <person name="Michael T.P."/>
            <person name="Mikami K."/>
            <person name="Miyazaki S."/>
            <person name="Morinaga S."/>
            <person name="Murata T."/>
            <person name="Mueller-Roeber B."/>
            <person name="Nelson D.R."/>
            <person name="Obara M."/>
            <person name="Oguri Y."/>
            <person name="Olmstead R.G."/>
            <person name="Onodera N."/>
            <person name="Petersen B.L."/>
            <person name="Pils B."/>
            <person name="Prigge M."/>
            <person name="Rensing S.A."/>
            <person name="Riano-Pachon D.M."/>
            <person name="Roberts A.W."/>
            <person name="Sato Y."/>
            <person name="Scheller H.V."/>
            <person name="Schulz B."/>
            <person name="Schulz C."/>
            <person name="Shakirov E.V."/>
            <person name="Shibagaki N."/>
            <person name="Shinohara N."/>
            <person name="Shippen D.E."/>
            <person name="Soerensen I."/>
            <person name="Sotooka R."/>
            <person name="Sugimoto N."/>
            <person name="Sugita M."/>
            <person name="Sumikawa N."/>
            <person name="Tanurdzic M."/>
            <person name="Theissen G."/>
            <person name="Ulvskov P."/>
            <person name="Wakazuki S."/>
            <person name="Weng J.K."/>
            <person name="Willats W.W."/>
            <person name="Wipf D."/>
            <person name="Wolf P.G."/>
            <person name="Yang L."/>
            <person name="Zimmer A.D."/>
            <person name="Zhu Q."/>
            <person name="Mitros T."/>
            <person name="Hellsten U."/>
            <person name="Loque D."/>
            <person name="Otillar R."/>
            <person name="Salamov A."/>
            <person name="Schmutz J."/>
            <person name="Shapiro H."/>
            <person name="Lindquist E."/>
            <person name="Lucas S."/>
            <person name="Rokhsar D."/>
            <person name="Grigoriev I.V."/>
        </authorList>
    </citation>
    <scope>NUCLEOTIDE SEQUENCE [LARGE SCALE GENOMIC DNA]</scope>
</reference>
<evidence type="ECO:0000313" key="2">
    <source>
        <dbReference type="EMBL" id="EFJ16105.1"/>
    </source>
</evidence>